<evidence type="ECO:0008006" key="4">
    <source>
        <dbReference type="Google" id="ProtNLM"/>
    </source>
</evidence>
<feature type="region of interest" description="Disordered" evidence="1">
    <location>
        <begin position="176"/>
        <end position="434"/>
    </location>
</feature>
<evidence type="ECO:0000313" key="3">
    <source>
        <dbReference type="Proteomes" id="UP000186922"/>
    </source>
</evidence>
<comment type="caution">
    <text evidence="2">The sequence shown here is derived from an EMBL/GenBank/DDBJ whole genome shotgun (WGS) entry which is preliminary data.</text>
</comment>
<dbReference type="Pfam" id="PF10477">
    <property type="entry name" value="EIF4E-T"/>
    <property type="match status" value="1"/>
</dbReference>
<feature type="region of interest" description="Disordered" evidence="1">
    <location>
        <begin position="1"/>
        <end position="23"/>
    </location>
</feature>
<feature type="region of interest" description="Disordered" evidence="1">
    <location>
        <begin position="839"/>
        <end position="859"/>
    </location>
</feature>
<accession>A0A1D1VNB3</accession>
<name>A0A1D1VNB3_RAMVA</name>
<feature type="region of interest" description="Disordered" evidence="1">
    <location>
        <begin position="84"/>
        <end position="113"/>
    </location>
</feature>
<organism evidence="2 3">
    <name type="scientific">Ramazzottius varieornatus</name>
    <name type="common">Water bear</name>
    <name type="synonym">Tardigrade</name>
    <dbReference type="NCBI Taxonomy" id="947166"/>
    <lineage>
        <taxon>Eukaryota</taxon>
        <taxon>Metazoa</taxon>
        <taxon>Ecdysozoa</taxon>
        <taxon>Tardigrada</taxon>
        <taxon>Eutardigrada</taxon>
        <taxon>Parachela</taxon>
        <taxon>Hypsibioidea</taxon>
        <taxon>Ramazzottiidae</taxon>
        <taxon>Ramazzottius</taxon>
    </lineage>
</organism>
<protein>
    <recommendedName>
        <fullName evidence="4">Eukaryotic translation initiation factor 4E transporter</fullName>
    </recommendedName>
</protein>
<gene>
    <name evidence="2" type="primary">RvY_12321-1</name>
    <name evidence="2" type="synonym">RvY_12321.1</name>
    <name evidence="2" type="ORF">RvY_12321</name>
</gene>
<dbReference type="InterPro" id="IPR018862">
    <property type="entry name" value="eIF4E-T"/>
</dbReference>
<dbReference type="OrthoDB" id="8916892at2759"/>
<dbReference type="AlphaFoldDB" id="A0A1D1VNB3"/>
<feature type="compositionally biased region" description="Acidic residues" evidence="1">
    <location>
        <begin position="254"/>
        <end position="264"/>
    </location>
</feature>
<feature type="compositionally biased region" description="Polar residues" evidence="1">
    <location>
        <begin position="97"/>
        <end position="113"/>
    </location>
</feature>
<feature type="region of interest" description="Disordered" evidence="1">
    <location>
        <begin position="471"/>
        <end position="492"/>
    </location>
</feature>
<keyword evidence="3" id="KW-1185">Reference proteome</keyword>
<feature type="compositionally biased region" description="Polar residues" evidence="1">
    <location>
        <begin position="176"/>
        <end position="210"/>
    </location>
</feature>
<proteinExistence type="predicted"/>
<feature type="compositionally biased region" description="Low complexity" evidence="1">
    <location>
        <begin position="843"/>
        <end position="855"/>
    </location>
</feature>
<evidence type="ECO:0000313" key="2">
    <source>
        <dbReference type="EMBL" id="GAV01643.1"/>
    </source>
</evidence>
<feature type="compositionally biased region" description="Basic and acidic residues" evidence="1">
    <location>
        <begin position="313"/>
        <end position="335"/>
    </location>
</feature>
<evidence type="ECO:0000256" key="1">
    <source>
        <dbReference type="SAM" id="MobiDB-lite"/>
    </source>
</evidence>
<dbReference type="Proteomes" id="UP000186922">
    <property type="component" value="Unassembled WGS sequence"/>
</dbReference>
<dbReference type="STRING" id="947166.A0A1D1VNB3"/>
<dbReference type="EMBL" id="BDGG01000007">
    <property type="protein sequence ID" value="GAV01643.1"/>
    <property type="molecule type" value="Genomic_DNA"/>
</dbReference>
<feature type="compositionally biased region" description="Basic and acidic residues" evidence="1">
    <location>
        <begin position="287"/>
        <end position="303"/>
    </location>
</feature>
<sequence>MAADTAAATEPLQDSIPSEKPASVGVILSRKTYTTEELHKISNLPRSKTCPSVLELDNAKSTPWLIKIIAGAEASPQARLEPFSFTNEERARGLRPTSESESGMSLLPQRSSFQTGCRPVLHLSPSKGKMGLLGMKPESAGTFETLDRNRASGENPPPILRNGTREFFNTRLQNYGNNNNLRINTSGYNSQNGYSNYSGDRYNSNGQRTYNNNSNSINGGGFRRFDRNMEDGNTFERNNGRGERNYDDPRGGAFDDEPLPEWAEDGPSSQNDYIELRGFDDDPADDASSKDSESVDKKSDSSTKDSSSVQSEAAEKPDVPTAEKKDSLTGLDRPDIVIPLTAAAEASKPPETDKNTVPGKRSRFAEIFSCDGAPQPAQAPREAAKVASASPPTPSTDVHQPAEKSSVPPALASILATKPTQVSPAEQHAGRTLLSFIRKDDAATSVSQAGQPTGGKKPVARQMRTLEDIEKEHQRPAPAAETIPPDVPQQQVKLPATNYPTNVSTAASAGGQSRFFEAFGSEASHAAQATPSTQSTALNGPTPLHRGVSFHGSLPHLGGVLDPSAVVRAADSQVRNRVMDPRSVDPRTLDPSIVGAAASSVPSAVPVPIPGIPNDPHLHELLKKSEAELVQWKEAGYFEHSVLLELLQLKQQRANFLAARMAPHSGQASPLHFGNTLPGQAAQISGAPSSAGLMRSHNFVQAGLQGLQQQQMQMAQHNRLPNMAPVYGSRYPGDVPSHAQNGLFGQGVDPRQLQQLRSNQQINEGLALLRMANAQQQLSDPNVLLARQQEQMRMAVLQQQQQQRQLAQASQASANVSRPSPLMPTSVLRRQTVQRGEFNQTPASVQSSMHHSASSPQFGLDQRHSLMASDDQQRLFLAAQQQQQQQAAFAARSNQANPADHYNLSNFARYGFPAYPQNAQAES</sequence>
<feature type="compositionally biased region" description="Basic and acidic residues" evidence="1">
    <location>
        <begin position="238"/>
        <end position="250"/>
    </location>
</feature>
<reference evidence="2 3" key="1">
    <citation type="journal article" date="2016" name="Nat. Commun.">
        <title>Extremotolerant tardigrade genome and improved radiotolerance of human cultured cells by tardigrade-unique protein.</title>
        <authorList>
            <person name="Hashimoto T."/>
            <person name="Horikawa D.D."/>
            <person name="Saito Y."/>
            <person name="Kuwahara H."/>
            <person name="Kozuka-Hata H."/>
            <person name="Shin-I T."/>
            <person name="Minakuchi Y."/>
            <person name="Ohishi K."/>
            <person name="Motoyama A."/>
            <person name="Aizu T."/>
            <person name="Enomoto A."/>
            <person name="Kondo K."/>
            <person name="Tanaka S."/>
            <person name="Hara Y."/>
            <person name="Koshikawa S."/>
            <person name="Sagara H."/>
            <person name="Miura T."/>
            <person name="Yokobori S."/>
            <person name="Miyagawa K."/>
            <person name="Suzuki Y."/>
            <person name="Kubo T."/>
            <person name="Oyama M."/>
            <person name="Kohara Y."/>
            <person name="Fujiyama A."/>
            <person name="Arakawa K."/>
            <person name="Katayama T."/>
            <person name="Toyoda A."/>
            <person name="Kunieda T."/>
        </authorList>
    </citation>
    <scope>NUCLEOTIDE SEQUENCE [LARGE SCALE GENOMIC DNA]</scope>
    <source>
        <strain evidence="2 3">YOKOZUNA-1</strain>
    </source>
</reference>